<keyword evidence="2" id="KW-1185">Reference proteome</keyword>
<organism evidence="1 2">
    <name type="scientific">Austropuccinia psidii MF-1</name>
    <dbReference type="NCBI Taxonomy" id="1389203"/>
    <lineage>
        <taxon>Eukaryota</taxon>
        <taxon>Fungi</taxon>
        <taxon>Dikarya</taxon>
        <taxon>Basidiomycota</taxon>
        <taxon>Pucciniomycotina</taxon>
        <taxon>Pucciniomycetes</taxon>
        <taxon>Pucciniales</taxon>
        <taxon>Sphaerophragmiaceae</taxon>
        <taxon>Austropuccinia</taxon>
    </lineage>
</organism>
<comment type="caution">
    <text evidence="1">The sequence shown here is derived from an EMBL/GenBank/DDBJ whole genome shotgun (WGS) entry which is preliminary data.</text>
</comment>
<evidence type="ECO:0000313" key="1">
    <source>
        <dbReference type="EMBL" id="MBW0464447.1"/>
    </source>
</evidence>
<reference evidence="1" key="1">
    <citation type="submission" date="2021-03" db="EMBL/GenBank/DDBJ databases">
        <title>Draft genome sequence of rust myrtle Austropuccinia psidii MF-1, a brazilian biotype.</title>
        <authorList>
            <person name="Quecine M.C."/>
            <person name="Pachon D.M.R."/>
            <person name="Bonatelli M.L."/>
            <person name="Correr F.H."/>
            <person name="Franceschini L.M."/>
            <person name="Leite T.F."/>
            <person name="Margarido G.R.A."/>
            <person name="Almeida C.A."/>
            <person name="Ferrarezi J.A."/>
            <person name="Labate C.A."/>
        </authorList>
    </citation>
    <scope>NUCLEOTIDE SEQUENCE</scope>
    <source>
        <strain evidence="1">MF-1</strain>
    </source>
</reference>
<accession>A0A9Q3BG85</accession>
<name>A0A9Q3BG85_9BASI</name>
<evidence type="ECO:0000313" key="2">
    <source>
        <dbReference type="Proteomes" id="UP000765509"/>
    </source>
</evidence>
<sequence>MAFIRGIEMIIEDFELPDQFVKARFNTLFNRSGYRWYIKLRQEHEQQSLTWWKTQIINKWNNDFCRSNVETASESSKYNADKDRALPWFFQEKRHINSILS</sequence>
<dbReference type="Proteomes" id="UP000765509">
    <property type="component" value="Unassembled WGS sequence"/>
</dbReference>
<gene>
    <name evidence="1" type="ORF">O181_004162</name>
</gene>
<dbReference type="EMBL" id="AVOT02000779">
    <property type="protein sequence ID" value="MBW0464447.1"/>
    <property type="molecule type" value="Genomic_DNA"/>
</dbReference>
<dbReference type="AlphaFoldDB" id="A0A9Q3BG85"/>
<protein>
    <submittedName>
        <fullName evidence="1">Uncharacterized protein</fullName>
    </submittedName>
</protein>
<proteinExistence type="predicted"/>
<dbReference type="OrthoDB" id="2506710at2759"/>